<protein>
    <submittedName>
        <fullName evidence="1">Basic protein bp1</fullName>
    </submittedName>
</protein>
<dbReference type="Proteomes" id="UP000001975">
    <property type="component" value="Chromosome"/>
</dbReference>
<name>K0PUM7_HALWD</name>
<sequence>MLVMQLVTKSVDSQLYPSRWVSLQRVILLIKKSIIDVAIVMRIAYNLTESRGQR</sequence>
<dbReference type="HOGENOM" id="CLU_3039007_0_0_2"/>
<dbReference type="EMBL" id="AM180088">
    <property type="protein sequence ID" value="CCM80486.1"/>
    <property type="molecule type" value="Genomic_DNA"/>
</dbReference>
<reference evidence="1 2" key="1">
    <citation type="journal article" date="2006" name="BMC Genomics">
        <title>The genome of the square archaeon Haloquadratum walsbyi: life at the limits of water activity.</title>
        <authorList>
            <person name="Bolhuis H.H."/>
            <person name="Palm P.P."/>
            <person name="Wende A.W."/>
            <person name="Falb M.M."/>
            <person name="Rampp M.M."/>
            <person name="Rodriguez-Valera F.F."/>
            <person name="Pfeiffer F.F."/>
            <person name="Oesterhelt D.D."/>
        </authorList>
    </citation>
    <scope>NUCLEOTIDE SEQUENCE [LARGE SCALE GENOMIC DNA]</scope>
    <source>
        <strain evidence="2">DSM 16790 / HBSQ001</strain>
    </source>
</reference>
<dbReference type="STRING" id="362976.HQ_1083C"/>
<proteinExistence type="predicted"/>
<evidence type="ECO:0000313" key="1">
    <source>
        <dbReference type="EMBL" id="CCM80486.1"/>
    </source>
</evidence>
<organism evidence="1 2">
    <name type="scientific">Haloquadratum walsbyi (strain DSM 16790 / HBSQ001)</name>
    <dbReference type="NCBI Taxonomy" id="362976"/>
    <lineage>
        <taxon>Archaea</taxon>
        <taxon>Methanobacteriati</taxon>
        <taxon>Methanobacteriota</taxon>
        <taxon>Stenosarchaea group</taxon>
        <taxon>Halobacteria</taxon>
        <taxon>Halobacteriales</taxon>
        <taxon>Haloferacaceae</taxon>
        <taxon>Haloquadratum</taxon>
    </lineage>
</organism>
<evidence type="ECO:0000313" key="2">
    <source>
        <dbReference type="Proteomes" id="UP000001975"/>
    </source>
</evidence>
<accession>K0PUM7</accession>
<gene>
    <name evidence="1" type="ordered locus">HQ_1083C</name>
</gene>
<dbReference type="KEGG" id="hwa:HQ_1083C"/>
<dbReference type="AlphaFoldDB" id="K0PUM7"/>
<keyword evidence="2" id="KW-1185">Reference proteome</keyword>